<accession>A0ABU1UHX5</accession>
<proteinExistence type="predicted"/>
<sequence>PHGFFDQNPTLNLPSNENRTTTTNTETCCTTD</sequence>
<reference evidence="2 3" key="1">
    <citation type="submission" date="2023-07" db="EMBL/GenBank/DDBJ databases">
        <title>Sorghum-associated microbial communities from plants grown in Nebraska, USA.</title>
        <authorList>
            <person name="Schachtman D."/>
        </authorList>
    </citation>
    <scope>NUCLEOTIDE SEQUENCE [LARGE SCALE GENOMIC DNA]</scope>
    <source>
        <strain evidence="2 3">BE167</strain>
    </source>
</reference>
<dbReference type="Proteomes" id="UP001252243">
    <property type="component" value="Unassembled WGS sequence"/>
</dbReference>
<gene>
    <name evidence="2" type="ORF">J2X01_004075</name>
</gene>
<keyword evidence="3" id="KW-1185">Reference proteome</keyword>
<name>A0ABU1UHX5_9MICC</name>
<evidence type="ECO:0000256" key="1">
    <source>
        <dbReference type="SAM" id="MobiDB-lite"/>
    </source>
</evidence>
<feature type="region of interest" description="Disordered" evidence="1">
    <location>
        <begin position="1"/>
        <end position="32"/>
    </location>
</feature>
<organism evidence="2 3">
    <name type="scientific">Arthrobacter ginsengisoli</name>
    <dbReference type="NCBI Taxonomy" id="1356565"/>
    <lineage>
        <taxon>Bacteria</taxon>
        <taxon>Bacillati</taxon>
        <taxon>Actinomycetota</taxon>
        <taxon>Actinomycetes</taxon>
        <taxon>Micrococcales</taxon>
        <taxon>Micrococcaceae</taxon>
        <taxon>Arthrobacter</taxon>
    </lineage>
</organism>
<comment type="caution">
    <text evidence="2">The sequence shown here is derived from an EMBL/GenBank/DDBJ whole genome shotgun (WGS) entry which is preliminary data.</text>
</comment>
<protein>
    <submittedName>
        <fullName evidence="2">Uncharacterized protein</fullName>
    </submittedName>
</protein>
<dbReference type="EMBL" id="JAVDVQ010000031">
    <property type="protein sequence ID" value="MDR7084758.1"/>
    <property type="molecule type" value="Genomic_DNA"/>
</dbReference>
<feature type="non-terminal residue" evidence="2">
    <location>
        <position position="1"/>
    </location>
</feature>
<evidence type="ECO:0000313" key="2">
    <source>
        <dbReference type="EMBL" id="MDR7084758.1"/>
    </source>
</evidence>
<feature type="compositionally biased region" description="Low complexity" evidence="1">
    <location>
        <begin position="16"/>
        <end position="32"/>
    </location>
</feature>
<evidence type="ECO:0000313" key="3">
    <source>
        <dbReference type="Proteomes" id="UP001252243"/>
    </source>
</evidence>